<sequence>MAQGAGAEAAEKTQQAQPVNTEMRGLTFPLRLATTNPALYTAALNEYVAAAHEDYLQRQQQQAASMEQESLDAVLQIAAKHHGYWNDFDAQEPQHYAYADSDTDATANTDDAAVAPVSGNKAISAVEHIAKAREQQAAQERAKQQREDLFSLAQNLYHRGLIDEELDLVKVHSADRDEAASRNGFSFAEQESDVVYFAQLYLARVVAVRGKGTLIVGTNDQTDAKTGRGFLRGRKI</sequence>
<evidence type="ECO:0000313" key="3">
    <source>
        <dbReference type="Proteomes" id="UP000733611"/>
    </source>
</evidence>
<proteinExistence type="predicted"/>
<reference evidence="2" key="2">
    <citation type="submission" date="2021-04" db="EMBL/GenBank/DDBJ databases">
        <authorList>
            <person name="Gilroy R."/>
        </authorList>
    </citation>
    <scope>NUCLEOTIDE SEQUENCE</scope>
    <source>
        <strain evidence="2">378</strain>
    </source>
</reference>
<name>A0A948TI70_9GAMM</name>
<evidence type="ECO:0000256" key="1">
    <source>
        <dbReference type="SAM" id="MobiDB-lite"/>
    </source>
</evidence>
<evidence type="ECO:0000313" key="2">
    <source>
        <dbReference type="EMBL" id="MBU3845364.1"/>
    </source>
</evidence>
<protein>
    <submittedName>
        <fullName evidence="2">Uncharacterized protein</fullName>
    </submittedName>
</protein>
<dbReference type="Proteomes" id="UP000733611">
    <property type="component" value="Unassembled WGS sequence"/>
</dbReference>
<comment type="caution">
    <text evidence="2">The sequence shown here is derived from an EMBL/GenBank/DDBJ whole genome shotgun (WGS) entry which is preliminary data.</text>
</comment>
<accession>A0A948TI70</accession>
<feature type="region of interest" description="Disordered" evidence="1">
    <location>
        <begin position="1"/>
        <end position="21"/>
    </location>
</feature>
<dbReference type="AlphaFoldDB" id="A0A948TI70"/>
<organism evidence="2 3">
    <name type="scientific">Candidatus Anaerobiospirillum pullicola</name>
    <dbReference type="NCBI Taxonomy" id="2838451"/>
    <lineage>
        <taxon>Bacteria</taxon>
        <taxon>Pseudomonadati</taxon>
        <taxon>Pseudomonadota</taxon>
        <taxon>Gammaproteobacteria</taxon>
        <taxon>Aeromonadales</taxon>
        <taxon>Succinivibrionaceae</taxon>
        <taxon>Anaerobiospirillum</taxon>
    </lineage>
</organism>
<reference evidence="2" key="1">
    <citation type="journal article" date="2021" name="PeerJ">
        <title>Extensive microbial diversity within the chicken gut microbiome revealed by metagenomics and culture.</title>
        <authorList>
            <person name="Gilroy R."/>
            <person name="Ravi A."/>
            <person name="Getino M."/>
            <person name="Pursley I."/>
            <person name="Horton D.L."/>
            <person name="Alikhan N.F."/>
            <person name="Baker D."/>
            <person name="Gharbi K."/>
            <person name="Hall N."/>
            <person name="Watson M."/>
            <person name="Adriaenssens E.M."/>
            <person name="Foster-Nyarko E."/>
            <person name="Jarju S."/>
            <person name="Secka A."/>
            <person name="Antonio M."/>
            <person name="Oren A."/>
            <person name="Chaudhuri R.R."/>
            <person name="La Ragione R."/>
            <person name="Hildebrand F."/>
            <person name="Pallen M.J."/>
        </authorList>
    </citation>
    <scope>NUCLEOTIDE SEQUENCE</scope>
    <source>
        <strain evidence="2">378</strain>
    </source>
</reference>
<dbReference type="EMBL" id="JAHLFE010000228">
    <property type="protein sequence ID" value="MBU3845364.1"/>
    <property type="molecule type" value="Genomic_DNA"/>
</dbReference>
<gene>
    <name evidence="2" type="ORF">H9847_10985</name>
</gene>